<dbReference type="InterPro" id="IPR006439">
    <property type="entry name" value="HAD-SF_hydro_IA"/>
</dbReference>
<dbReference type="PATRIC" id="fig|1121865.3.peg.2141"/>
<dbReference type="RefSeq" id="WP_016184293.1">
    <property type="nucleotide sequence ID" value="NZ_JXKI01000019.1"/>
</dbReference>
<dbReference type="GO" id="GO:0044281">
    <property type="term" value="P:small molecule metabolic process"/>
    <property type="evidence" value="ECO:0007669"/>
    <property type="project" value="UniProtKB-ARBA"/>
</dbReference>
<evidence type="ECO:0000313" key="6">
    <source>
        <dbReference type="Proteomes" id="UP000014113"/>
    </source>
</evidence>
<reference evidence="5 6" key="1">
    <citation type="submission" date="2013-03" db="EMBL/GenBank/DDBJ databases">
        <title>The Genome Sequence of Enterococcus columbae ATCC_51263 (PacBio/Illumina hybrid assembly).</title>
        <authorList>
            <consortium name="The Broad Institute Genomics Platform"/>
            <consortium name="The Broad Institute Genome Sequencing Center for Infectious Disease"/>
            <person name="Earl A."/>
            <person name="Russ C."/>
            <person name="Gilmore M."/>
            <person name="Surin D."/>
            <person name="Walker B."/>
            <person name="Young S."/>
            <person name="Zeng Q."/>
            <person name="Gargeya S."/>
            <person name="Fitzgerald M."/>
            <person name="Haas B."/>
            <person name="Abouelleil A."/>
            <person name="Allen A.W."/>
            <person name="Alvarado L."/>
            <person name="Arachchi H.M."/>
            <person name="Berlin A.M."/>
            <person name="Chapman S.B."/>
            <person name="Gainer-Dewar J."/>
            <person name="Goldberg J."/>
            <person name="Griggs A."/>
            <person name="Gujja S."/>
            <person name="Hansen M."/>
            <person name="Howarth C."/>
            <person name="Imamovic A."/>
            <person name="Ireland A."/>
            <person name="Larimer J."/>
            <person name="McCowan C."/>
            <person name="Murphy C."/>
            <person name="Pearson M."/>
            <person name="Poon T.W."/>
            <person name="Priest M."/>
            <person name="Roberts A."/>
            <person name="Saif S."/>
            <person name="Shea T."/>
            <person name="Sisk P."/>
            <person name="Sykes S."/>
            <person name="Wortman J."/>
            <person name="Nusbaum C."/>
            <person name="Birren B."/>
        </authorList>
    </citation>
    <scope>NUCLEOTIDE SEQUENCE [LARGE SCALE GENOMIC DNA]</scope>
    <source>
        <strain evidence="5 6">ATCC 51263</strain>
    </source>
</reference>
<dbReference type="InterPro" id="IPR036412">
    <property type="entry name" value="HAD-like_sf"/>
</dbReference>
<dbReference type="STRING" id="1121865.OMW_02197"/>
<dbReference type="Gene3D" id="1.10.150.240">
    <property type="entry name" value="Putative phosphatase, domain 2"/>
    <property type="match status" value="1"/>
</dbReference>
<dbReference type="InterPro" id="IPR023198">
    <property type="entry name" value="PGP-like_dom2"/>
</dbReference>
<evidence type="ECO:0008006" key="7">
    <source>
        <dbReference type="Google" id="ProtNLM"/>
    </source>
</evidence>
<evidence type="ECO:0000313" key="5">
    <source>
        <dbReference type="EMBL" id="EOW87792.1"/>
    </source>
</evidence>
<evidence type="ECO:0000256" key="4">
    <source>
        <dbReference type="ARBA" id="ARBA00022842"/>
    </source>
</evidence>
<protein>
    <recommendedName>
        <fullName evidence="7">HAD superfamily hydrolase</fullName>
    </recommendedName>
</protein>
<name>S1NFH7_9ENTE</name>
<dbReference type="SFLD" id="SFLDS00003">
    <property type="entry name" value="Haloacid_Dehalogenase"/>
    <property type="match status" value="1"/>
</dbReference>
<proteinExistence type="predicted"/>
<dbReference type="EMBL" id="ASWJ01000001">
    <property type="protein sequence ID" value="EOW87792.1"/>
    <property type="molecule type" value="Genomic_DNA"/>
</dbReference>
<keyword evidence="2" id="KW-0479">Metal-binding</keyword>
<dbReference type="InterPro" id="IPR023214">
    <property type="entry name" value="HAD_sf"/>
</dbReference>
<dbReference type="SUPFAM" id="SSF56784">
    <property type="entry name" value="HAD-like"/>
    <property type="match status" value="1"/>
</dbReference>
<dbReference type="AlphaFoldDB" id="S1NFH7"/>
<accession>S1NFH7</accession>
<evidence type="ECO:0000256" key="3">
    <source>
        <dbReference type="ARBA" id="ARBA00022801"/>
    </source>
</evidence>
<evidence type="ECO:0000256" key="1">
    <source>
        <dbReference type="ARBA" id="ARBA00001946"/>
    </source>
</evidence>
<dbReference type="Gene3D" id="3.40.50.1000">
    <property type="entry name" value="HAD superfamily/HAD-like"/>
    <property type="match status" value="1"/>
</dbReference>
<dbReference type="InterPro" id="IPR041492">
    <property type="entry name" value="HAD_2"/>
</dbReference>
<dbReference type="NCBIfam" id="TIGR01549">
    <property type="entry name" value="HAD-SF-IA-v1"/>
    <property type="match status" value="1"/>
</dbReference>
<evidence type="ECO:0000256" key="2">
    <source>
        <dbReference type="ARBA" id="ARBA00022723"/>
    </source>
</evidence>
<keyword evidence="6" id="KW-1185">Reference proteome</keyword>
<dbReference type="PANTHER" id="PTHR46470">
    <property type="entry name" value="N-ACYLNEURAMINATE-9-PHOSPHATASE"/>
    <property type="match status" value="1"/>
</dbReference>
<dbReference type="SFLD" id="SFLDG01129">
    <property type="entry name" value="C1.5:_HAD__Beta-PGM__Phosphata"/>
    <property type="match status" value="1"/>
</dbReference>
<dbReference type="GO" id="GO:0016791">
    <property type="term" value="F:phosphatase activity"/>
    <property type="evidence" value="ECO:0007669"/>
    <property type="project" value="TreeGrafter"/>
</dbReference>
<dbReference type="PANTHER" id="PTHR46470:SF2">
    <property type="entry name" value="GLYCERALDEHYDE 3-PHOSPHATE PHOSPHATASE"/>
    <property type="match status" value="1"/>
</dbReference>
<organism evidence="5 6">
    <name type="scientific">Enterococcus columbae DSM 7374 = ATCC 51263</name>
    <dbReference type="NCBI Taxonomy" id="1121865"/>
    <lineage>
        <taxon>Bacteria</taxon>
        <taxon>Bacillati</taxon>
        <taxon>Bacillota</taxon>
        <taxon>Bacilli</taxon>
        <taxon>Lactobacillales</taxon>
        <taxon>Enterococcaceae</taxon>
        <taxon>Enterococcus</taxon>
    </lineage>
</organism>
<dbReference type="Pfam" id="PF13419">
    <property type="entry name" value="HAD_2"/>
    <property type="match status" value="1"/>
</dbReference>
<dbReference type="OrthoDB" id="25198at2"/>
<dbReference type="GO" id="GO:0046872">
    <property type="term" value="F:metal ion binding"/>
    <property type="evidence" value="ECO:0007669"/>
    <property type="project" value="UniProtKB-KW"/>
</dbReference>
<keyword evidence="3" id="KW-0378">Hydrolase</keyword>
<keyword evidence="4" id="KW-0460">Magnesium</keyword>
<dbReference type="Proteomes" id="UP000014113">
    <property type="component" value="Unassembled WGS sequence"/>
</dbReference>
<sequence>MSAFIFDLDDTLYDPLEPFKKAYQKHLTMLHPVVAVEDFYKVSRAYSDALFEAQQNGEIPIEEVRRIRIQSAAKDFGFHLSAELADAFQTTYAKGQGELVLLPGYETFFKECQSKNIFLGVITNGPGDLQRKKLASLSLERYIPSTHWLISGEVGLMKPQREIFAYYYQQHQAALTDKKIYYIGDSFENDVVGANRMHWQALWLNHRKRQPITTDESLSYKEFTTLDSLLTYCKNQA</sequence>
<dbReference type="eggNOG" id="COG1011">
    <property type="taxonomic scope" value="Bacteria"/>
</dbReference>
<dbReference type="InterPro" id="IPR051400">
    <property type="entry name" value="HAD-like_hydrolase"/>
</dbReference>
<comment type="caution">
    <text evidence="5">The sequence shown here is derived from an EMBL/GenBank/DDBJ whole genome shotgun (WGS) entry which is preliminary data.</text>
</comment>
<comment type="cofactor">
    <cofactor evidence="1">
        <name>Mg(2+)</name>
        <dbReference type="ChEBI" id="CHEBI:18420"/>
    </cofactor>
</comment>
<gene>
    <name evidence="5" type="ORF">I568_00078</name>
</gene>